<name>A0A5C3KNH3_COPMA</name>
<accession>A0A5C3KNH3</accession>
<dbReference type="Proteomes" id="UP000307440">
    <property type="component" value="Unassembled WGS sequence"/>
</dbReference>
<dbReference type="InterPro" id="IPR046522">
    <property type="entry name" value="DUF6699"/>
</dbReference>
<gene>
    <name evidence="2" type="ORF">FA15DRAFT_623280</name>
</gene>
<evidence type="ECO:0000259" key="1">
    <source>
        <dbReference type="Pfam" id="PF20415"/>
    </source>
</evidence>
<protein>
    <recommendedName>
        <fullName evidence="1">DUF6699 domain-containing protein</fullName>
    </recommendedName>
</protein>
<feature type="domain" description="DUF6699" evidence="1">
    <location>
        <begin position="74"/>
        <end position="200"/>
    </location>
</feature>
<dbReference type="STRING" id="230819.A0A5C3KNH3"/>
<keyword evidence="3" id="KW-1185">Reference proteome</keyword>
<organism evidence="2 3">
    <name type="scientific">Coprinopsis marcescibilis</name>
    <name type="common">Agaric fungus</name>
    <name type="synonym">Psathyrella marcescibilis</name>
    <dbReference type="NCBI Taxonomy" id="230819"/>
    <lineage>
        <taxon>Eukaryota</taxon>
        <taxon>Fungi</taxon>
        <taxon>Dikarya</taxon>
        <taxon>Basidiomycota</taxon>
        <taxon>Agaricomycotina</taxon>
        <taxon>Agaricomycetes</taxon>
        <taxon>Agaricomycetidae</taxon>
        <taxon>Agaricales</taxon>
        <taxon>Agaricineae</taxon>
        <taxon>Psathyrellaceae</taxon>
        <taxon>Coprinopsis</taxon>
    </lineage>
</organism>
<dbReference type="OrthoDB" id="21474at2759"/>
<proteinExistence type="predicted"/>
<reference evidence="2 3" key="1">
    <citation type="journal article" date="2019" name="Nat. Ecol. Evol.">
        <title>Megaphylogeny resolves global patterns of mushroom evolution.</title>
        <authorList>
            <person name="Varga T."/>
            <person name="Krizsan K."/>
            <person name="Foldi C."/>
            <person name="Dima B."/>
            <person name="Sanchez-Garcia M."/>
            <person name="Sanchez-Ramirez S."/>
            <person name="Szollosi G.J."/>
            <person name="Szarkandi J.G."/>
            <person name="Papp V."/>
            <person name="Albert L."/>
            <person name="Andreopoulos W."/>
            <person name="Angelini C."/>
            <person name="Antonin V."/>
            <person name="Barry K.W."/>
            <person name="Bougher N.L."/>
            <person name="Buchanan P."/>
            <person name="Buyck B."/>
            <person name="Bense V."/>
            <person name="Catcheside P."/>
            <person name="Chovatia M."/>
            <person name="Cooper J."/>
            <person name="Damon W."/>
            <person name="Desjardin D."/>
            <person name="Finy P."/>
            <person name="Geml J."/>
            <person name="Haridas S."/>
            <person name="Hughes K."/>
            <person name="Justo A."/>
            <person name="Karasinski D."/>
            <person name="Kautmanova I."/>
            <person name="Kiss B."/>
            <person name="Kocsube S."/>
            <person name="Kotiranta H."/>
            <person name="LaButti K.M."/>
            <person name="Lechner B.E."/>
            <person name="Liimatainen K."/>
            <person name="Lipzen A."/>
            <person name="Lukacs Z."/>
            <person name="Mihaltcheva S."/>
            <person name="Morgado L.N."/>
            <person name="Niskanen T."/>
            <person name="Noordeloos M.E."/>
            <person name="Ohm R.A."/>
            <person name="Ortiz-Santana B."/>
            <person name="Ovrebo C."/>
            <person name="Racz N."/>
            <person name="Riley R."/>
            <person name="Savchenko A."/>
            <person name="Shiryaev A."/>
            <person name="Soop K."/>
            <person name="Spirin V."/>
            <person name="Szebenyi C."/>
            <person name="Tomsovsky M."/>
            <person name="Tulloss R.E."/>
            <person name="Uehling J."/>
            <person name="Grigoriev I.V."/>
            <person name="Vagvolgyi C."/>
            <person name="Papp T."/>
            <person name="Martin F.M."/>
            <person name="Miettinen O."/>
            <person name="Hibbett D.S."/>
            <person name="Nagy L.G."/>
        </authorList>
    </citation>
    <scope>NUCLEOTIDE SEQUENCE [LARGE SCALE GENOMIC DNA]</scope>
    <source>
        <strain evidence="2 3">CBS 121175</strain>
    </source>
</reference>
<dbReference type="Pfam" id="PF20415">
    <property type="entry name" value="DUF6699"/>
    <property type="match status" value="1"/>
</dbReference>
<evidence type="ECO:0000313" key="3">
    <source>
        <dbReference type="Proteomes" id="UP000307440"/>
    </source>
</evidence>
<dbReference type="EMBL" id="ML210255">
    <property type="protein sequence ID" value="TFK21894.1"/>
    <property type="molecule type" value="Genomic_DNA"/>
</dbReference>
<sequence length="223" mass="25084">MSWSPWYPQNGGGGFVPNHAPPVHGFIPPHNQPYPQWGGQAYTDAYGGQPPIAAQYSAKFPTLHPILANDTTKLRFDLKRNPQSEILASTYYSNRNLPAKATPTNKFRIISKSFPWSIDISPPGVNVTVGMVWDALYACLQEPIQDSEWGLIILDKKAKERIEAAAKKRTEADPSSDKRIKRIDYLGDVTLFKGLEKDDDYAKTRLMPTTQAWHDTWLVKLTS</sequence>
<dbReference type="AlphaFoldDB" id="A0A5C3KNH3"/>
<evidence type="ECO:0000313" key="2">
    <source>
        <dbReference type="EMBL" id="TFK21894.1"/>
    </source>
</evidence>